<evidence type="ECO:0000313" key="3">
    <source>
        <dbReference type="Proteomes" id="UP000015354"/>
    </source>
</evidence>
<gene>
    <name evidence="2" type="ORF">STCU_04450</name>
</gene>
<dbReference type="AlphaFoldDB" id="S9VR25"/>
<sequence>MSLPIESAADVERALRDGQARSLLTRQQESKSVSSPLFEYVQSQGHGLIRGTASTISEDSVDSIMTTASTLSEDGQDAETLKLIDRLCHSLYRKAMQKTKGEKRGVGRKATVVVDRTHEKNMAHVQDWLPLLHLFYPKTFYRLQGDTTGQAELPQGIGQASTAREASTMLRDELVIEKLAGGNSNFVYRLSHEMFPQQVILLRVYGGGDNEAIDRYRDILAMRQMSDAELSPSILHTFRWGRVEEFMDDVATCTTDMLLASPTLLTDVYRVIKEMHQLRSDHFLPELVHRHQLVHSLTPSNHQGDPNEYYRVNAPKLQKVLESKHEPIGYYKDSLDIKLMESLCPSSFERVTMRYLRLTCNNVVPEYRDIFAKFYGEELVRVRGWCEAGNIPLVFSHNDINPGNVLLSWRKVPPQFRKKDYHDVATTFREPLVTSSQSSALQRKYMSEKGDHVNLVEAKGVVLIDFEYSDVNYRCFDLGNTICELDYDYTKGNGSGEPGFIKYMQTNPPASHCAAWSALPPEYPRLPELIYDTWERQSLDDADPIGALCLRAVHEYFDGSAADAPATITREQLRETFLGMLCSHFHWSLWSFVLACNSDDCTSNAESEDDFASGSSGLDYIFYGNTRIKEYFALREWLRAKGFIS</sequence>
<dbReference type="EMBL" id="ATMH01004450">
    <property type="protein sequence ID" value="EPY29571.1"/>
    <property type="molecule type" value="Genomic_DNA"/>
</dbReference>
<comment type="similarity">
    <text evidence="1">Belongs to the choline/ethanolamine kinase family.</text>
</comment>
<proteinExistence type="inferred from homology"/>
<dbReference type="PANTHER" id="PTHR22603:SF96">
    <property type="entry name" value="KINASE, PUTATIVE-RELATED"/>
    <property type="match status" value="1"/>
</dbReference>
<dbReference type="OrthoDB" id="10267235at2759"/>
<dbReference type="GO" id="GO:0006646">
    <property type="term" value="P:phosphatidylethanolamine biosynthetic process"/>
    <property type="evidence" value="ECO:0007669"/>
    <property type="project" value="TreeGrafter"/>
</dbReference>
<dbReference type="GO" id="GO:0005737">
    <property type="term" value="C:cytoplasm"/>
    <property type="evidence" value="ECO:0007669"/>
    <property type="project" value="TreeGrafter"/>
</dbReference>
<dbReference type="SUPFAM" id="SSF56112">
    <property type="entry name" value="Protein kinase-like (PK-like)"/>
    <property type="match status" value="1"/>
</dbReference>
<accession>S9VR25</accession>
<organism evidence="2 3">
    <name type="scientific">Strigomonas culicis</name>
    <dbReference type="NCBI Taxonomy" id="28005"/>
    <lineage>
        <taxon>Eukaryota</taxon>
        <taxon>Discoba</taxon>
        <taxon>Euglenozoa</taxon>
        <taxon>Kinetoplastea</taxon>
        <taxon>Metakinetoplastina</taxon>
        <taxon>Trypanosomatida</taxon>
        <taxon>Trypanosomatidae</taxon>
        <taxon>Strigomonadinae</taxon>
        <taxon>Strigomonas</taxon>
    </lineage>
</organism>
<evidence type="ECO:0000256" key="1">
    <source>
        <dbReference type="ARBA" id="ARBA00038211"/>
    </source>
</evidence>
<dbReference type="Gene3D" id="3.90.1200.10">
    <property type="match status" value="1"/>
</dbReference>
<keyword evidence="3" id="KW-1185">Reference proteome</keyword>
<keyword evidence="2" id="KW-0418">Kinase</keyword>
<protein>
    <submittedName>
        <fullName evidence="2">Choline/ethanolamine kinase</fullName>
    </submittedName>
</protein>
<dbReference type="GO" id="GO:0004305">
    <property type="term" value="F:ethanolamine kinase activity"/>
    <property type="evidence" value="ECO:0007669"/>
    <property type="project" value="TreeGrafter"/>
</dbReference>
<name>S9VR25_9TRYP</name>
<dbReference type="InterPro" id="IPR011009">
    <property type="entry name" value="Kinase-like_dom_sf"/>
</dbReference>
<dbReference type="PANTHER" id="PTHR22603">
    <property type="entry name" value="CHOLINE/ETHANOALAMINE KINASE"/>
    <property type="match status" value="1"/>
</dbReference>
<reference evidence="2 3" key="1">
    <citation type="journal article" date="2013" name="PLoS ONE">
        <title>Predicting the Proteins of Angomonas deanei, Strigomonas culicis and Their Respective Endosymbionts Reveals New Aspects of the Trypanosomatidae Family.</title>
        <authorList>
            <person name="Motta M.C."/>
            <person name="Martins A.C."/>
            <person name="de Souza S.S."/>
            <person name="Catta-Preta C.M."/>
            <person name="Silva R."/>
            <person name="Klein C.C."/>
            <person name="de Almeida L.G."/>
            <person name="de Lima Cunha O."/>
            <person name="Ciapina L.P."/>
            <person name="Brocchi M."/>
            <person name="Colabardini A.C."/>
            <person name="de Araujo Lima B."/>
            <person name="Machado C.R."/>
            <person name="de Almeida Soares C.M."/>
            <person name="Probst C.M."/>
            <person name="de Menezes C.B."/>
            <person name="Thompson C.E."/>
            <person name="Bartholomeu D.C."/>
            <person name="Gradia D.F."/>
            <person name="Pavoni D.P."/>
            <person name="Grisard E.C."/>
            <person name="Fantinatti-Garboggini F."/>
            <person name="Marchini F.K."/>
            <person name="Rodrigues-Luiz G.F."/>
            <person name="Wagner G."/>
            <person name="Goldman G.H."/>
            <person name="Fietto J.L."/>
            <person name="Elias M.C."/>
            <person name="Goldman M.H."/>
            <person name="Sagot M.F."/>
            <person name="Pereira M."/>
            <person name="Stoco P.H."/>
            <person name="de Mendonca-Neto R.P."/>
            <person name="Teixeira S.M."/>
            <person name="Maciel T.E."/>
            <person name="de Oliveira Mendes T.A."/>
            <person name="Urmenyi T.P."/>
            <person name="de Souza W."/>
            <person name="Schenkman S."/>
            <person name="de Vasconcelos A.T."/>
        </authorList>
    </citation>
    <scope>NUCLEOTIDE SEQUENCE [LARGE SCALE GENOMIC DNA]</scope>
</reference>
<evidence type="ECO:0000313" key="2">
    <source>
        <dbReference type="EMBL" id="EPY29571.1"/>
    </source>
</evidence>
<dbReference type="Proteomes" id="UP000015354">
    <property type="component" value="Unassembled WGS sequence"/>
</dbReference>
<comment type="caution">
    <text evidence="2">The sequence shown here is derived from an EMBL/GenBank/DDBJ whole genome shotgun (WGS) entry which is preliminary data.</text>
</comment>
<dbReference type="Pfam" id="PF01633">
    <property type="entry name" value="Choline_kinase"/>
    <property type="match status" value="1"/>
</dbReference>
<keyword evidence="2" id="KW-0808">Transferase</keyword>